<dbReference type="CDD" id="cd17323">
    <property type="entry name" value="MFS_Tpo1_MDR_like"/>
    <property type="match status" value="1"/>
</dbReference>
<feature type="transmembrane region" description="Helical" evidence="8">
    <location>
        <begin position="353"/>
        <end position="380"/>
    </location>
</feature>
<sequence>MDANSHATGASSSSQETPETMPVRTHHSEELDEKLAMYLEEKRQNSTSSQPSASEKASPQSVIALPERSNSCGSNNGSVASPPAQPYRGQGTKEDPYIVDWDADDPADPYNWSRSRRWLLTGQLAFGTLCITLGSSSYSGAIPRAKKELHMTNAVAILPISVYVFGFALGPLVFAPLSELYGRRRIFLCSFLPFFLFQIPCALAPNHQRGVAASIYSSGPWFGPIMGPMVGGFLIRTPPGWRMVFWIIFMIAAIPSFLGIFYMPETYAPVLLRRRAQKLYEESARTVHYVSKYDTGRRETPMQKISSNMRRPFVFLFTEPIVALFSLWVGVLYGSLYATFIAFPFVFQRERHWYAWQTGLTFLGMGVGVIFGNILAPFNNKLYNRIAAKQSNGKASPEERLLQGMLGGVLVPIGLFWFAWSTHPNVHFMVPILSGIPFGMGTLMVFAAVVAYLMDTYQTFTASAIAATVVLRSILGALFPLFTSGLFVRIGTQWGASVFAFLALACMPLPFIFYFFGHRIRMNSRIARQFAIAQLQQQQRATNRSKQPSRNPSLRNPSQV</sequence>
<comment type="caution">
    <text evidence="9">The sequence shown here is derived from an EMBL/GenBank/DDBJ whole genome shotgun (WGS) entry which is preliminary data.</text>
</comment>
<organism evidence="9 10">
    <name type="scientific">Serendipita indica (strain DSM 11827)</name>
    <name type="common">Root endophyte fungus</name>
    <name type="synonym">Piriformospora indica</name>
    <dbReference type="NCBI Taxonomy" id="1109443"/>
    <lineage>
        <taxon>Eukaryota</taxon>
        <taxon>Fungi</taxon>
        <taxon>Dikarya</taxon>
        <taxon>Basidiomycota</taxon>
        <taxon>Agaricomycotina</taxon>
        <taxon>Agaricomycetes</taxon>
        <taxon>Sebacinales</taxon>
        <taxon>Serendipitaceae</taxon>
        <taxon>Serendipita</taxon>
    </lineage>
</organism>
<evidence type="ECO:0000256" key="7">
    <source>
        <dbReference type="SAM" id="MobiDB-lite"/>
    </source>
</evidence>
<evidence type="ECO:0000256" key="8">
    <source>
        <dbReference type="SAM" id="Phobius"/>
    </source>
</evidence>
<dbReference type="Gene3D" id="1.20.1250.20">
    <property type="entry name" value="MFS general substrate transporter like domains"/>
    <property type="match status" value="1"/>
</dbReference>
<dbReference type="eggNOG" id="KOG0255">
    <property type="taxonomic scope" value="Eukaryota"/>
</dbReference>
<evidence type="ECO:0000256" key="2">
    <source>
        <dbReference type="ARBA" id="ARBA00022448"/>
    </source>
</evidence>
<evidence type="ECO:0000313" key="9">
    <source>
        <dbReference type="EMBL" id="CCA74519.1"/>
    </source>
</evidence>
<feature type="transmembrane region" description="Helical" evidence="8">
    <location>
        <begin position="494"/>
        <end position="516"/>
    </location>
</feature>
<feature type="transmembrane region" description="Helical" evidence="8">
    <location>
        <begin position="186"/>
        <end position="205"/>
    </location>
</feature>
<dbReference type="Pfam" id="PF07690">
    <property type="entry name" value="MFS_1"/>
    <property type="match status" value="1"/>
</dbReference>
<dbReference type="PANTHER" id="PTHR23502">
    <property type="entry name" value="MAJOR FACILITATOR SUPERFAMILY"/>
    <property type="match status" value="1"/>
</dbReference>
<dbReference type="Gene3D" id="1.20.1720.10">
    <property type="entry name" value="Multidrug resistance protein D"/>
    <property type="match status" value="1"/>
</dbReference>
<proteinExistence type="predicted"/>
<dbReference type="GO" id="GO:0005886">
    <property type="term" value="C:plasma membrane"/>
    <property type="evidence" value="ECO:0007669"/>
    <property type="project" value="UniProtKB-SubCell"/>
</dbReference>
<dbReference type="FunFam" id="1.20.1250.20:FF:000011">
    <property type="entry name" value="MFS multidrug transporter, putative"/>
    <property type="match status" value="1"/>
</dbReference>
<evidence type="ECO:0000256" key="4">
    <source>
        <dbReference type="ARBA" id="ARBA00022692"/>
    </source>
</evidence>
<protein>
    <submittedName>
        <fullName evidence="9">Probable mfs-multidrug-resistance transporter</fullName>
    </submittedName>
</protein>
<feature type="compositionally biased region" description="Basic and acidic residues" evidence="7">
    <location>
        <begin position="26"/>
        <end position="44"/>
    </location>
</feature>
<feature type="compositionally biased region" description="Polar residues" evidence="7">
    <location>
        <begin position="45"/>
        <end position="61"/>
    </location>
</feature>
<keyword evidence="5 8" id="KW-1133">Transmembrane helix</keyword>
<dbReference type="AlphaFoldDB" id="G4TT76"/>
<feature type="compositionally biased region" description="Polar residues" evidence="7">
    <location>
        <begin position="1"/>
        <end position="18"/>
    </location>
</feature>
<feature type="region of interest" description="Disordered" evidence="7">
    <location>
        <begin position="540"/>
        <end position="560"/>
    </location>
</feature>
<keyword evidence="6 8" id="KW-0472">Membrane</keyword>
<comment type="subcellular location">
    <subcellularLocation>
        <location evidence="1">Cell membrane</location>
        <topology evidence="1">Multi-pass membrane protein</topology>
    </subcellularLocation>
</comment>
<gene>
    <name evidence="9" type="ORF">PIIN_08471</name>
</gene>
<feature type="transmembrane region" description="Helical" evidence="8">
    <location>
        <begin position="243"/>
        <end position="264"/>
    </location>
</feature>
<dbReference type="SUPFAM" id="SSF103473">
    <property type="entry name" value="MFS general substrate transporter"/>
    <property type="match status" value="1"/>
</dbReference>
<dbReference type="InterPro" id="IPR011701">
    <property type="entry name" value="MFS"/>
</dbReference>
<feature type="compositionally biased region" description="Polar residues" evidence="7">
    <location>
        <begin position="68"/>
        <end position="79"/>
    </location>
</feature>
<feature type="transmembrane region" description="Helical" evidence="8">
    <location>
        <begin position="432"/>
        <end position="453"/>
    </location>
</feature>
<feature type="region of interest" description="Disordered" evidence="7">
    <location>
        <begin position="1"/>
        <end position="96"/>
    </location>
</feature>
<dbReference type="PANTHER" id="PTHR23502:SF186">
    <property type="entry name" value="MAJOR FACILITATOR SUPERFAMILY (MFS) PROFILE DOMAIN-CONTAINING PROTEIN"/>
    <property type="match status" value="1"/>
</dbReference>
<evidence type="ECO:0000256" key="5">
    <source>
        <dbReference type="ARBA" id="ARBA00022989"/>
    </source>
</evidence>
<dbReference type="InterPro" id="IPR036259">
    <property type="entry name" value="MFS_trans_sf"/>
</dbReference>
<reference evidence="9 10" key="1">
    <citation type="journal article" date="2011" name="PLoS Pathog.">
        <title>Endophytic Life Strategies Decoded by Genome and Transcriptome Analyses of the Mutualistic Root Symbiont Piriformospora indica.</title>
        <authorList>
            <person name="Zuccaro A."/>
            <person name="Lahrmann U."/>
            <person name="Guldener U."/>
            <person name="Langen G."/>
            <person name="Pfiffi S."/>
            <person name="Biedenkopf D."/>
            <person name="Wong P."/>
            <person name="Samans B."/>
            <person name="Grimm C."/>
            <person name="Basiewicz M."/>
            <person name="Murat C."/>
            <person name="Martin F."/>
            <person name="Kogel K.H."/>
        </authorList>
    </citation>
    <scope>NUCLEOTIDE SEQUENCE [LARGE SCALE GENOMIC DNA]</scope>
    <source>
        <strain evidence="9 10">DSM 11827</strain>
    </source>
</reference>
<dbReference type="Proteomes" id="UP000007148">
    <property type="component" value="Unassembled WGS sequence"/>
</dbReference>
<feature type="transmembrane region" description="Helical" evidence="8">
    <location>
        <begin position="313"/>
        <end position="333"/>
    </location>
</feature>
<accession>G4TT76</accession>
<dbReference type="OrthoDB" id="3357846at2759"/>
<evidence type="ECO:0000256" key="1">
    <source>
        <dbReference type="ARBA" id="ARBA00004651"/>
    </source>
</evidence>
<dbReference type="InParanoid" id="G4TT76"/>
<dbReference type="OMA" id="AMPIVYN"/>
<dbReference type="GO" id="GO:0022857">
    <property type="term" value="F:transmembrane transporter activity"/>
    <property type="evidence" value="ECO:0007669"/>
    <property type="project" value="InterPro"/>
</dbReference>
<name>G4TT76_SERID</name>
<dbReference type="STRING" id="1109443.G4TT76"/>
<dbReference type="EMBL" id="CAFZ01000322">
    <property type="protein sequence ID" value="CCA74519.1"/>
    <property type="molecule type" value="Genomic_DNA"/>
</dbReference>
<keyword evidence="4 8" id="KW-0812">Transmembrane</keyword>
<feature type="transmembrane region" description="Helical" evidence="8">
    <location>
        <begin position="154"/>
        <end position="174"/>
    </location>
</feature>
<evidence type="ECO:0000256" key="3">
    <source>
        <dbReference type="ARBA" id="ARBA00022475"/>
    </source>
</evidence>
<dbReference type="HOGENOM" id="CLU_008455_11_6_1"/>
<feature type="transmembrane region" description="Helical" evidence="8">
    <location>
        <begin position="401"/>
        <end position="420"/>
    </location>
</feature>
<evidence type="ECO:0000313" key="10">
    <source>
        <dbReference type="Proteomes" id="UP000007148"/>
    </source>
</evidence>
<keyword evidence="3" id="KW-1003">Cell membrane</keyword>
<evidence type="ECO:0000256" key="6">
    <source>
        <dbReference type="ARBA" id="ARBA00023136"/>
    </source>
</evidence>
<keyword evidence="2" id="KW-0813">Transport</keyword>
<feature type="compositionally biased region" description="Polar residues" evidence="7">
    <location>
        <begin position="542"/>
        <end position="560"/>
    </location>
</feature>
<keyword evidence="10" id="KW-1185">Reference proteome</keyword>
<feature type="transmembrane region" description="Helical" evidence="8">
    <location>
        <begin position="460"/>
        <end position="482"/>
    </location>
</feature>